<dbReference type="EMBL" id="UGQF01000001">
    <property type="protein sequence ID" value="STZ03648.1"/>
    <property type="molecule type" value="Genomic_DNA"/>
</dbReference>
<dbReference type="AlphaFoldDB" id="A0A378QS85"/>
<proteinExistence type="predicted"/>
<accession>A0A378QS85</accession>
<keyword evidence="3" id="KW-1185">Reference proteome</keyword>
<evidence type="ECO:0000313" key="4">
    <source>
        <dbReference type="Proteomes" id="UP000254618"/>
    </source>
</evidence>
<sequence>MTQQTQSLRGRKYSGDLLARVFDTNFGFYEMGNVTEFTTSQETEEDVLKSTGRNDFGQALEKEISPQPIEISLKFNTFDKYALARMLMGEAVDLSGLPQTISETNVKAVKGGIKLSHLDIDEKNFTVKVGSKPLEPAKYKLNPRLGLLEILDWEGITEDTTELIYSGKTKGRKGFSIDANTLQAIHLELILDGKDRISGNDGVLEVAHVVLSFDGDINWFEDGWWESGLKGTAIKVEGKPVMKFTEFVG</sequence>
<evidence type="ECO:0000313" key="1">
    <source>
        <dbReference type="EMBL" id="OPH35997.1"/>
    </source>
</evidence>
<dbReference type="RefSeq" id="WP_079326231.1">
    <property type="nucleotide sequence ID" value="NZ_MXAP01000101.1"/>
</dbReference>
<dbReference type="Proteomes" id="UP000254618">
    <property type="component" value="Unassembled WGS sequence"/>
</dbReference>
<dbReference type="Proteomes" id="UP000190777">
    <property type="component" value="Unassembled WGS sequence"/>
</dbReference>
<gene>
    <name evidence="1" type="ORF">B5J93_09940</name>
    <name evidence="2" type="ORF">NCTC11012_01902</name>
</gene>
<name>A0A378QS85_9GAMM</name>
<reference evidence="2 4" key="2">
    <citation type="submission" date="2018-06" db="EMBL/GenBank/DDBJ databases">
        <authorList>
            <consortium name="Pathogen Informatics"/>
            <person name="Doyle S."/>
        </authorList>
    </citation>
    <scope>NUCLEOTIDE SEQUENCE [LARGE SCALE GENOMIC DNA]</scope>
    <source>
        <strain evidence="2 4">NCTC11012</strain>
    </source>
</reference>
<dbReference type="EMBL" id="MXAP01000101">
    <property type="protein sequence ID" value="OPH35997.1"/>
    <property type="molecule type" value="Genomic_DNA"/>
</dbReference>
<protein>
    <submittedName>
        <fullName evidence="2">Uncharacterized protein</fullName>
    </submittedName>
</protein>
<evidence type="ECO:0000313" key="3">
    <source>
        <dbReference type="Proteomes" id="UP000190777"/>
    </source>
</evidence>
<organism evidence="2 4">
    <name type="scientific">Moraxella equi</name>
    <dbReference type="NCBI Taxonomy" id="60442"/>
    <lineage>
        <taxon>Bacteria</taxon>
        <taxon>Pseudomonadati</taxon>
        <taxon>Pseudomonadota</taxon>
        <taxon>Gammaproteobacteria</taxon>
        <taxon>Moraxellales</taxon>
        <taxon>Moraxellaceae</taxon>
        <taxon>Moraxella</taxon>
    </lineage>
</organism>
<reference evidence="1 3" key="1">
    <citation type="submission" date="2017-03" db="EMBL/GenBank/DDBJ databases">
        <title>Draft genome sequence of Moraxella equi CCUG 4950T type strain.</title>
        <authorList>
            <person name="Salva-Serra F."/>
            <person name="Engstrom-Jakobsson H."/>
            <person name="Thorell K."/>
            <person name="Jaen-Luchoro D."/>
            <person name="Gonzales-Siles L."/>
            <person name="Karlsson R."/>
            <person name="Yazdan S."/>
            <person name="Boulund F."/>
            <person name="Johnning A."/>
            <person name="Engstrand L."/>
            <person name="Kristiansson E."/>
            <person name="Moore E."/>
        </authorList>
    </citation>
    <scope>NUCLEOTIDE SEQUENCE [LARGE SCALE GENOMIC DNA]</scope>
    <source>
        <strain evidence="1 3">CCUG 4950</strain>
    </source>
</reference>
<evidence type="ECO:0000313" key="2">
    <source>
        <dbReference type="EMBL" id="STZ03648.1"/>
    </source>
</evidence>